<protein>
    <submittedName>
        <fullName evidence="1">Uncharacterized protein</fullName>
    </submittedName>
</protein>
<accession>A0A1G5EJC6</accession>
<dbReference type="EMBL" id="FMUX01000006">
    <property type="protein sequence ID" value="SCY27064.1"/>
    <property type="molecule type" value="Genomic_DNA"/>
</dbReference>
<dbReference type="Proteomes" id="UP000198870">
    <property type="component" value="Unassembled WGS sequence"/>
</dbReference>
<evidence type="ECO:0000313" key="1">
    <source>
        <dbReference type="EMBL" id="SCY27064.1"/>
    </source>
</evidence>
<proteinExistence type="predicted"/>
<gene>
    <name evidence="1" type="ORF">SAMN05216233_10653</name>
</gene>
<evidence type="ECO:0000313" key="2">
    <source>
        <dbReference type="Proteomes" id="UP000198870"/>
    </source>
</evidence>
<dbReference type="AlphaFoldDB" id="A0A1G5EJC6"/>
<keyword evidence="2" id="KW-1185">Reference proteome</keyword>
<organism evidence="1 2">
    <name type="scientific">Desulfoluna spongiiphila</name>
    <dbReference type="NCBI Taxonomy" id="419481"/>
    <lineage>
        <taxon>Bacteria</taxon>
        <taxon>Pseudomonadati</taxon>
        <taxon>Thermodesulfobacteriota</taxon>
        <taxon>Desulfobacteria</taxon>
        <taxon>Desulfobacterales</taxon>
        <taxon>Desulfolunaceae</taxon>
        <taxon>Desulfoluna</taxon>
    </lineage>
</organism>
<sequence length="76" mass="8815">MVTTKLCSKCGEEKPISEYYRQKGGKDGLRAACKKCFIKANTEYRARSSDKLRMGSKEYFRNLKKVKASYEYETVN</sequence>
<reference evidence="1 2" key="1">
    <citation type="submission" date="2016-10" db="EMBL/GenBank/DDBJ databases">
        <authorList>
            <person name="de Groot N.N."/>
        </authorList>
    </citation>
    <scope>NUCLEOTIDE SEQUENCE [LARGE SCALE GENOMIC DNA]</scope>
    <source>
        <strain evidence="1 2">AA1</strain>
    </source>
</reference>
<name>A0A1G5EJC6_9BACT</name>